<sequence length="488" mass="48759">MSSTVRRRLALVVSAGGAMLVALDGTVLILAQPSAQRDLDASVAQMQWTSTGYLLAVAALLVIAGRLGDRYGHRCLLLCGLLGFAGTSAGIALAPGIGWMIGLRVAQGVFGALLQPATLALLRLTYPPERLGGAVAVRTSAIGVAAATGPVLGGVLVAHLGWRSVFVINVPFALAIAAVALTVRAPAPEHHEPTREHSQRLNVAGAALVAGVLAIGVYTLVGVPAHGWTGEPTLAGLGCTAGGAALLIAHERRAAHPIVPPEVARSVPVTAAMAILLLTAGGMFGALFVATFLLQDVLGLDPLAAGLRVLPLTVVMTLGAPLVNAALRRYGPRRTAVAGSVLVTLGILSMSCLTSATAWTWSGAACALLGGGFATVMVTATGTVVGDAPPGYAGVVGGLKQTAMNIGPTLGIAVAAGLMQAEAFAAASSPPLKALAGTAHTAQPALLALAAVAALGLLPGLLLPARPTPNARHPDETAATSPSRAAET</sequence>
<evidence type="ECO:0000256" key="5">
    <source>
        <dbReference type="SAM" id="MobiDB-lite"/>
    </source>
</evidence>
<dbReference type="Proteomes" id="UP001602119">
    <property type="component" value="Unassembled WGS sequence"/>
</dbReference>
<proteinExistence type="predicted"/>
<reference evidence="8 9" key="1">
    <citation type="submission" date="2024-10" db="EMBL/GenBank/DDBJ databases">
        <title>The Natural Products Discovery Center: Release of the First 8490 Sequenced Strains for Exploring Actinobacteria Biosynthetic Diversity.</title>
        <authorList>
            <person name="Kalkreuter E."/>
            <person name="Kautsar S.A."/>
            <person name="Yang D."/>
            <person name="Bader C.D."/>
            <person name="Teijaro C.N."/>
            <person name="Fluegel L."/>
            <person name="Davis C.M."/>
            <person name="Simpson J.R."/>
            <person name="Lauterbach L."/>
            <person name="Steele A.D."/>
            <person name="Gui C."/>
            <person name="Meng S."/>
            <person name="Li G."/>
            <person name="Viehrig K."/>
            <person name="Ye F."/>
            <person name="Su P."/>
            <person name="Kiefer A.F."/>
            <person name="Nichols A."/>
            <person name="Cepeda A.J."/>
            <person name="Yan W."/>
            <person name="Fan B."/>
            <person name="Jiang Y."/>
            <person name="Adhikari A."/>
            <person name="Zheng C.-J."/>
            <person name="Schuster L."/>
            <person name="Cowan T.M."/>
            <person name="Smanski M.J."/>
            <person name="Chevrette M.G."/>
            <person name="De Carvalho L.P.S."/>
            <person name="Shen B."/>
        </authorList>
    </citation>
    <scope>NUCLEOTIDE SEQUENCE [LARGE SCALE GENOMIC DNA]</scope>
    <source>
        <strain evidence="8 9">NPDC001281</strain>
    </source>
</reference>
<dbReference type="RefSeq" id="WP_387347179.1">
    <property type="nucleotide sequence ID" value="NZ_JBIAXI010000034.1"/>
</dbReference>
<evidence type="ECO:0000256" key="1">
    <source>
        <dbReference type="ARBA" id="ARBA00004651"/>
    </source>
</evidence>
<evidence type="ECO:0000313" key="8">
    <source>
        <dbReference type="EMBL" id="MFF4778603.1"/>
    </source>
</evidence>
<keyword evidence="3 6" id="KW-1133">Transmembrane helix</keyword>
<comment type="subcellular location">
    <subcellularLocation>
        <location evidence="1">Cell membrane</location>
        <topology evidence="1">Multi-pass membrane protein</topology>
    </subcellularLocation>
</comment>
<feature type="domain" description="Major facilitator superfamily (MFS) profile" evidence="7">
    <location>
        <begin position="10"/>
        <end position="468"/>
    </location>
</feature>
<feature type="transmembrane region" description="Helical" evidence="6">
    <location>
        <begin position="76"/>
        <end position="99"/>
    </location>
</feature>
<feature type="region of interest" description="Disordered" evidence="5">
    <location>
        <begin position="467"/>
        <end position="488"/>
    </location>
</feature>
<dbReference type="PROSITE" id="PS50850">
    <property type="entry name" value="MFS"/>
    <property type="match status" value="1"/>
</dbReference>
<feature type="compositionally biased region" description="Polar residues" evidence="5">
    <location>
        <begin position="478"/>
        <end position="488"/>
    </location>
</feature>
<feature type="transmembrane region" description="Helical" evidence="6">
    <location>
        <begin position="335"/>
        <end position="356"/>
    </location>
</feature>
<dbReference type="InterPro" id="IPR011701">
    <property type="entry name" value="MFS"/>
</dbReference>
<feature type="transmembrane region" description="Helical" evidence="6">
    <location>
        <begin position="203"/>
        <end position="221"/>
    </location>
</feature>
<feature type="transmembrane region" description="Helical" evidence="6">
    <location>
        <begin position="136"/>
        <end position="158"/>
    </location>
</feature>
<feature type="transmembrane region" description="Helical" evidence="6">
    <location>
        <begin position="47"/>
        <end position="64"/>
    </location>
</feature>
<keyword evidence="4 6" id="KW-0472">Membrane</keyword>
<evidence type="ECO:0000256" key="4">
    <source>
        <dbReference type="ARBA" id="ARBA00023136"/>
    </source>
</evidence>
<feature type="transmembrane region" description="Helical" evidence="6">
    <location>
        <begin position="406"/>
        <end position="425"/>
    </location>
</feature>
<dbReference type="CDD" id="cd17321">
    <property type="entry name" value="MFS_MMR_MDR_like"/>
    <property type="match status" value="1"/>
</dbReference>
<accession>A0ABW6VHZ6</accession>
<feature type="transmembrane region" description="Helical" evidence="6">
    <location>
        <begin position="445"/>
        <end position="463"/>
    </location>
</feature>
<dbReference type="EMBL" id="JBIAXI010000034">
    <property type="protein sequence ID" value="MFF4778603.1"/>
    <property type="molecule type" value="Genomic_DNA"/>
</dbReference>
<evidence type="ECO:0000256" key="2">
    <source>
        <dbReference type="ARBA" id="ARBA00022692"/>
    </source>
</evidence>
<feature type="transmembrane region" description="Helical" evidence="6">
    <location>
        <begin position="305"/>
        <end position="323"/>
    </location>
</feature>
<dbReference type="SUPFAM" id="SSF103473">
    <property type="entry name" value="MFS general substrate transporter"/>
    <property type="match status" value="1"/>
</dbReference>
<evidence type="ECO:0000256" key="3">
    <source>
        <dbReference type="ARBA" id="ARBA00022989"/>
    </source>
</evidence>
<evidence type="ECO:0000256" key="6">
    <source>
        <dbReference type="SAM" id="Phobius"/>
    </source>
</evidence>
<dbReference type="Pfam" id="PF07690">
    <property type="entry name" value="MFS_1"/>
    <property type="match status" value="1"/>
</dbReference>
<name>A0ABW6VHZ6_MICFU</name>
<keyword evidence="2 6" id="KW-0812">Transmembrane</keyword>
<organism evidence="8 9">
    <name type="scientific">Microtetraspora fusca</name>
    <dbReference type="NCBI Taxonomy" id="1997"/>
    <lineage>
        <taxon>Bacteria</taxon>
        <taxon>Bacillati</taxon>
        <taxon>Actinomycetota</taxon>
        <taxon>Actinomycetes</taxon>
        <taxon>Streptosporangiales</taxon>
        <taxon>Streptosporangiaceae</taxon>
        <taxon>Microtetraspora</taxon>
    </lineage>
</organism>
<evidence type="ECO:0000259" key="7">
    <source>
        <dbReference type="PROSITE" id="PS50850"/>
    </source>
</evidence>
<comment type="caution">
    <text evidence="8">The sequence shown here is derived from an EMBL/GenBank/DDBJ whole genome shotgun (WGS) entry which is preliminary data.</text>
</comment>
<dbReference type="PANTHER" id="PTHR42718:SF42">
    <property type="entry name" value="EXPORT PROTEIN"/>
    <property type="match status" value="1"/>
</dbReference>
<dbReference type="Gene3D" id="1.20.1720.10">
    <property type="entry name" value="Multidrug resistance protein D"/>
    <property type="match status" value="1"/>
</dbReference>
<keyword evidence="9" id="KW-1185">Reference proteome</keyword>
<gene>
    <name evidence="8" type="ORF">ACFY05_37845</name>
</gene>
<dbReference type="InterPro" id="IPR020846">
    <property type="entry name" value="MFS_dom"/>
</dbReference>
<dbReference type="Gene3D" id="1.20.1250.20">
    <property type="entry name" value="MFS general substrate transporter like domains"/>
    <property type="match status" value="1"/>
</dbReference>
<evidence type="ECO:0000313" key="9">
    <source>
        <dbReference type="Proteomes" id="UP001602119"/>
    </source>
</evidence>
<feature type="transmembrane region" description="Helical" evidence="6">
    <location>
        <begin position="271"/>
        <end position="293"/>
    </location>
</feature>
<dbReference type="InterPro" id="IPR036259">
    <property type="entry name" value="MFS_trans_sf"/>
</dbReference>
<dbReference type="PANTHER" id="PTHR42718">
    <property type="entry name" value="MAJOR FACILITATOR SUPERFAMILY MULTIDRUG TRANSPORTER MFSC"/>
    <property type="match status" value="1"/>
</dbReference>
<feature type="transmembrane region" description="Helical" evidence="6">
    <location>
        <begin position="164"/>
        <end position="183"/>
    </location>
</feature>
<protein>
    <submittedName>
        <fullName evidence="8">MFS transporter</fullName>
    </submittedName>
</protein>